<gene>
    <name evidence="1" type="primary">Acey_s0414.g1051</name>
    <name evidence="1" type="ORF">Y032_0414g1051</name>
</gene>
<proteinExistence type="predicted"/>
<keyword evidence="2" id="KW-1185">Reference proteome</keyword>
<evidence type="ECO:0000313" key="2">
    <source>
        <dbReference type="Proteomes" id="UP000024635"/>
    </source>
</evidence>
<dbReference type="EMBL" id="JARK01000014">
    <property type="protein sequence ID" value="EYC45906.1"/>
    <property type="molecule type" value="Genomic_DNA"/>
</dbReference>
<accession>A0A016X214</accession>
<dbReference type="AlphaFoldDB" id="A0A016X214"/>
<dbReference type="Proteomes" id="UP000024635">
    <property type="component" value="Unassembled WGS sequence"/>
</dbReference>
<name>A0A016X214_9BILA</name>
<reference evidence="2" key="1">
    <citation type="journal article" date="2015" name="Nat. Genet.">
        <title>The genome and transcriptome of the zoonotic hookworm Ancylostoma ceylanicum identify infection-specific gene families.</title>
        <authorList>
            <person name="Schwarz E.M."/>
            <person name="Hu Y."/>
            <person name="Antoshechkin I."/>
            <person name="Miller M.M."/>
            <person name="Sternberg P.W."/>
            <person name="Aroian R.V."/>
        </authorList>
    </citation>
    <scope>NUCLEOTIDE SEQUENCE</scope>
    <source>
        <strain evidence="2">HY135</strain>
    </source>
</reference>
<sequence>MIQFGAIVHVGYCILRRRRRQRRIANIDNRYQSIGTVVTIANVGYGRSPTSAAAATSRPQSIGTGFIRSAPATKGATPHVEYSVSWAVAAAAILVLVHVDWLLTRTATAPAKGHLQSIYHLEQKTLSVCTQRLKFWMKQQV</sequence>
<protein>
    <submittedName>
        <fullName evidence="1">Uncharacterized protein</fullName>
    </submittedName>
</protein>
<organism evidence="1 2">
    <name type="scientific">Ancylostoma ceylanicum</name>
    <dbReference type="NCBI Taxonomy" id="53326"/>
    <lineage>
        <taxon>Eukaryota</taxon>
        <taxon>Metazoa</taxon>
        <taxon>Ecdysozoa</taxon>
        <taxon>Nematoda</taxon>
        <taxon>Chromadorea</taxon>
        <taxon>Rhabditida</taxon>
        <taxon>Rhabditina</taxon>
        <taxon>Rhabditomorpha</taxon>
        <taxon>Strongyloidea</taxon>
        <taxon>Ancylostomatidae</taxon>
        <taxon>Ancylostomatinae</taxon>
        <taxon>Ancylostoma</taxon>
    </lineage>
</organism>
<comment type="caution">
    <text evidence="1">The sequence shown here is derived from an EMBL/GenBank/DDBJ whole genome shotgun (WGS) entry which is preliminary data.</text>
</comment>
<evidence type="ECO:0000313" key="1">
    <source>
        <dbReference type="EMBL" id="EYC45906.1"/>
    </source>
</evidence>